<evidence type="ECO:0000313" key="1">
    <source>
        <dbReference type="EMBL" id="SHJ64039.1"/>
    </source>
</evidence>
<dbReference type="RefSeq" id="WP_073119518.1">
    <property type="nucleotide sequence ID" value="NZ_FRAA01000001.1"/>
</dbReference>
<accession>A0A1M6KYR9</accession>
<keyword evidence="2" id="KW-1185">Reference proteome</keyword>
<evidence type="ECO:0000313" key="2">
    <source>
        <dbReference type="Proteomes" id="UP000184474"/>
    </source>
</evidence>
<proteinExistence type="predicted"/>
<dbReference type="Proteomes" id="UP000184474">
    <property type="component" value="Unassembled WGS sequence"/>
</dbReference>
<protein>
    <submittedName>
        <fullName evidence="1">Uncharacterized protein</fullName>
    </submittedName>
</protein>
<organism evidence="1 2">
    <name type="scientific">Reichenbachiella agariperforans</name>
    <dbReference type="NCBI Taxonomy" id="156994"/>
    <lineage>
        <taxon>Bacteria</taxon>
        <taxon>Pseudomonadati</taxon>
        <taxon>Bacteroidota</taxon>
        <taxon>Cytophagia</taxon>
        <taxon>Cytophagales</taxon>
        <taxon>Reichenbachiellaceae</taxon>
        <taxon>Reichenbachiella</taxon>
    </lineage>
</organism>
<reference evidence="2" key="1">
    <citation type="submission" date="2016-11" db="EMBL/GenBank/DDBJ databases">
        <authorList>
            <person name="Varghese N."/>
            <person name="Submissions S."/>
        </authorList>
    </citation>
    <scope>NUCLEOTIDE SEQUENCE [LARGE SCALE GENOMIC DNA]</scope>
    <source>
        <strain evidence="2">DSM 26134</strain>
    </source>
</reference>
<sequence length="63" mass="6730">MVDTQAKCPLTKNGLTAVRPFHGLILNIADDTGQFLKTDIIAIDDSCTTLLGEGPNTNKIEGE</sequence>
<gene>
    <name evidence="1" type="ORF">SAMN04488028_101757</name>
</gene>
<name>A0A1M6KYR9_REIAG</name>
<dbReference type="AlphaFoldDB" id="A0A1M6KYR9"/>
<dbReference type="EMBL" id="FRAA01000001">
    <property type="protein sequence ID" value="SHJ64039.1"/>
    <property type="molecule type" value="Genomic_DNA"/>
</dbReference>
<dbReference type="STRING" id="156994.SAMN04488028_101757"/>